<gene>
    <name evidence="1" type="ORF">LamDB_51860</name>
</gene>
<dbReference type="AlphaFoldDB" id="A0A640N2H4"/>
<protein>
    <recommendedName>
        <fullName evidence="2">MFS transporter</fullName>
    </recommendedName>
</protein>
<dbReference type="EMBL" id="BLEX01000011">
    <property type="protein sequence ID" value="GEU20062.1"/>
    <property type="molecule type" value="Genomic_DNA"/>
</dbReference>
<evidence type="ECO:0008006" key="2">
    <source>
        <dbReference type="Google" id="ProtNLM"/>
    </source>
</evidence>
<comment type="caution">
    <text evidence="1">The sequence shown here is derived from an EMBL/GenBank/DDBJ whole genome shotgun (WGS) entry which is preliminary data.</text>
</comment>
<reference evidence="1" key="1">
    <citation type="submission" date="2019-12" db="EMBL/GenBank/DDBJ databases">
        <title>Epidemiological and comparative genomic analysis of Bacillus anthracis isolated from northern Vietnam.</title>
        <authorList>
            <person name="Hoang T.T.H."/>
            <person name="Dang D.A."/>
            <person name="Pham M.H."/>
            <person name="Luong M.H."/>
            <person name="Tran N.D."/>
            <person name="Nguyen T.H."/>
            <person name="Nguyen T.T."/>
            <person name="Inoue S."/>
            <person name="Morikawa S."/>
            <person name="Okutani A."/>
        </authorList>
    </citation>
    <scope>NUCLEOTIDE SEQUENCE</scope>
    <source>
        <strain evidence="1">LamDB</strain>
    </source>
</reference>
<proteinExistence type="predicted"/>
<organism evidence="1">
    <name type="scientific">Bacillus anthracis</name>
    <name type="common">anthrax bacterium</name>
    <dbReference type="NCBI Taxonomy" id="1392"/>
    <lineage>
        <taxon>Bacteria</taxon>
        <taxon>Bacillati</taxon>
        <taxon>Bacillota</taxon>
        <taxon>Bacilli</taxon>
        <taxon>Bacillales</taxon>
        <taxon>Bacillaceae</taxon>
        <taxon>Bacillus</taxon>
        <taxon>Bacillus cereus group</taxon>
    </lineage>
</organism>
<name>A0A640N2H4_BACAN</name>
<sequence>MKGNRMMFFIFMLGTFTVGMAEYVVTGLLTQIASDMKVSISSAG</sequence>
<reference evidence="1" key="2">
    <citation type="submission" date="2019-12" db="EMBL/GenBank/DDBJ databases">
        <authorList>
            <person name="Hoang T.H.H."/>
            <person name="Okutani A."/>
        </authorList>
    </citation>
    <scope>NUCLEOTIDE SEQUENCE</scope>
    <source>
        <strain evidence="1">LamDB</strain>
    </source>
</reference>
<evidence type="ECO:0000313" key="1">
    <source>
        <dbReference type="EMBL" id="GEU20062.1"/>
    </source>
</evidence>
<accession>A0A640N2H4</accession>